<dbReference type="GO" id="GO:0006302">
    <property type="term" value="P:double-strand break repair"/>
    <property type="evidence" value="ECO:0007669"/>
    <property type="project" value="TreeGrafter"/>
</dbReference>
<dbReference type="InterPro" id="IPR012340">
    <property type="entry name" value="NA-bd_OB-fold"/>
</dbReference>
<dbReference type="STRING" id="1619100.UT34_C0002G0277"/>
<dbReference type="InterPro" id="IPR042242">
    <property type="entry name" value="RecO_C"/>
</dbReference>
<comment type="function">
    <text evidence="7">Involved in DNA repair and RecF pathway recombination.</text>
</comment>
<dbReference type="Gene3D" id="2.40.50.140">
    <property type="entry name" value="Nucleic acid-binding proteins"/>
    <property type="match status" value="1"/>
</dbReference>
<proteinExistence type="inferred from homology"/>
<evidence type="ECO:0000256" key="4">
    <source>
        <dbReference type="ARBA" id="ARBA00023172"/>
    </source>
</evidence>
<evidence type="ECO:0000313" key="9">
    <source>
        <dbReference type="EMBL" id="KKR05770.1"/>
    </source>
</evidence>
<dbReference type="GO" id="GO:0043590">
    <property type="term" value="C:bacterial nucleoid"/>
    <property type="evidence" value="ECO:0007669"/>
    <property type="project" value="TreeGrafter"/>
</dbReference>
<dbReference type="HAMAP" id="MF_00201">
    <property type="entry name" value="RecO"/>
    <property type="match status" value="1"/>
</dbReference>
<keyword evidence="5 7" id="KW-0234">DNA repair</keyword>
<evidence type="ECO:0000256" key="2">
    <source>
        <dbReference type="ARBA" id="ARBA00021310"/>
    </source>
</evidence>
<organism evidence="9 10">
    <name type="scientific">candidate division WS6 bacterium GW2011_GWF2_39_15</name>
    <dbReference type="NCBI Taxonomy" id="1619100"/>
    <lineage>
        <taxon>Bacteria</taxon>
        <taxon>Candidatus Dojkabacteria</taxon>
    </lineage>
</organism>
<feature type="domain" description="DNA replication/recombination mediator RecO N-terminal" evidence="8">
    <location>
        <begin position="2"/>
        <end position="75"/>
    </location>
</feature>
<keyword evidence="3 7" id="KW-0227">DNA damage</keyword>
<gene>
    <name evidence="7" type="primary">recO</name>
    <name evidence="9" type="ORF">UT34_C0002G0277</name>
</gene>
<comment type="similarity">
    <text evidence="1 7">Belongs to the RecO family.</text>
</comment>
<accession>A0A0G0Q5T1</accession>
<dbReference type="Pfam" id="PF11967">
    <property type="entry name" value="RecO_N"/>
    <property type="match status" value="1"/>
</dbReference>
<dbReference type="Pfam" id="PF02565">
    <property type="entry name" value="RecO_C"/>
    <property type="match status" value="1"/>
</dbReference>
<dbReference type="NCBIfam" id="TIGR00613">
    <property type="entry name" value="reco"/>
    <property type="match status" value="1"/>
</dbReference>
<dbReference type="InterPro" id="IPR037278">
    <property type="entry name" value="ARFGAP/RecO"/>
</dbReference>
<dbReference type="AlphaFoldDB" id="A0A0G0Q5T1"/>
<name>A0A0G0Q5T1_9BACT</name>
<evidence type="ECO:0000256" key="5">
    <source>
        <dbReference type="ARBA" id="ARBA00023204"/>
    </source>
</evidence>
<keyword evidence="4 7" id="KW-0233">DNA recombination</keyword>
<evidence type="ECO:0000256" key="3">
    <source>
        <dbReference type="ARBA" id="ARBA00022763"/>
    </source>
</evidence>
<evidence type="ECO:0000256" key="6">
    <source>
        <dbReference type="ARBA" id="ARBA00033409"/>
    </source>
</evidence>
<dbReference type="SUPFAM" id="SSF57863">
    <property type="entry name" value="ArfGap/RecO-like zinc finger"/>
    <property type="match status" value="1"/>
</dbReference>
<evidence type="ECO:0000259" key="8">
    <source>
        <dbReference type="Pfam" id="PF11967"/>
    </source>
</evidence>
<comment type="caution">
    <text evidence="9">The sequence shown here is derived from an EMBL/GenBank/DDBJ whole genome shotgun (WGS) entry which is preliminary data.</text>
</comment>
<evidence type="ECO:0000256" key="1">
    <source>
        <dbReference type="ARBA" id="ARBA00007452"/>
    </source>
</evidence>
<dbReference type="EMBL" id="LBWK01000002">
    <property type="protein sequence ID" value="KKR05770.1"/>
    <property type="molecule type" value="Genomic_DNA"/>
</dbReference>
<dbReference type="SUPFAM" id="SSF50249">
    <property type="entry name" value="Nucleic acid-binding proteins"/>
    <property type="match status" value="1"/>
</dbReference>
<reference evidence="9 10" key="1">
    <citation type="journal article" date="2015" name="Nature">
        <title>rRNA introns, odd ribosomes, and small enigmatic genomes across a large radiation of phyla.</title>
        <authorList>
            <person name="Brown C.T."/>
            <person name="Hug L.A."/>
            <person name="Thomas B.C."/>
            <person name="Sharon I."/>
            <person name="Castelle C.J."/>
            <person name="Singh A."/>
            <person name="Wilkins M.J."/>
            <person name="Williams K.H."/>
            <person name="Banfield J.F."/>
        </authorList>
    </citation>
    <scope>NUCLEOTIDE SEQUENCE [LARGE SCALE GENOMIC DNA]</scope>
</reference>
<evidence type="ECO:0000256" key="7">
    <source>
        <dbReference type="HAMAP-Rule" id="MF_00201"/>
    </source>
</evidence>
<dbReference type="InterPro" id="IPR022572">
    <property type="entry name" value="DNA_rep/recomb_RecO_N"/>
</dbReference>
<protein>
    <recommendedName>
        <fullName evidence="2 7">DNA repair protein RecO</fullName>
    </recommendedName>
    <alternativeName>
        <fullName evidence="6 7">Recombination protein O</fullName>
    </alternativeName>
</protein>
<evidence type="ECO:0000313" key="10">
    <source>
        <dbReference type="Proteomes" id="UP000034799"/>
    </source>
</evidence>
<dbReference type="GO" id="GO:0006310">
    <property type="term" value="P:DNA recombination"/>
    <property type="evidence" value="ECO:0007669"/>
    <property type="project" value="UniProtKB-UniRule"/>
</dbReference>
<dbReference type="Gene3D" id="1.20.1440.120">
    <property type="entry name" value="Recombination protein O, C-terminal domain"/>
    <property type="match status" value="1"/>
</dbReference>
<dbReference type="Proteomes" id="UP000034799">
    <property type="component" value="Unassembled WGS sequence"/>
</dbReference>
<dbReference type="PANTHER" id="PTHR33991:SF1">
    <property type="entry name" value="DNA REPAIR PROTEIN RECO"/>
    <property type="match status" value="1"/>
</dbReference>
<dbReference type="PANTHER" id="PTHR33991">
    <property type="entry name" value="DNA REPAIR PROTEIN RECO"/>
    <property type="match status" value="1"/>
</dbReference>
<sequence>MMRNFRDRVVILKSINYSEADKILIVFGKEFGKFSLLAKGMRKLTSKNRGNMQTLSIADISFYKGQGMPLLLETKAVVIPDFTILDIDNTRRVLHLVSRLTGEEQPYPKVFDALVSAIKGGLDDERTNRFRVLLLIEEGLIHDMRQCSICGKSIDLDFFQLSSFVLICKNCYSSKKWPSSDIIGTAHNLYSNSKFVKAMDSYIDNLLLELV</sequence>
<dbReference type="InterPro" id="IPR003717">
    <property type="entry name" value="RecO"/>
</dbReference>